<evidence type="ECO:0000313" key="3">
    <source>
        <dbReference type="EnsemblMetazoa" id="XP_038053835.1"/>
    </source>
</evidence>
<keyword evidence="1" id="KW-0812">Transmembrane</keyword>
<protein>
    <recommendedName>
        <fullName evidence="2">Thioredoxin domain-containing protein</fullName>
    </recommendedName>
</protein>
<dbReference type="SUPFAM" id="SSF52833">
    <property type="entry name" value="Thioredoxin-like"/>
    <property type="match status" value="1"/>
</dbReference>
<organism evidence="3 4">
    <name type="scientific">Patiria miniata</name>
    <name type="common">Bat star</name>
    <name type="synonym">Asterina miniata</name>
    <dbReference type="NCBI Taxonomy" id="46514"/>
    <lineage>
        <taxon>Eukaryota</taxon>
        <taxon>Metazoa</taxon>
        <taxon>Echinodermata</taxon>
        <taxon>Eleutherozoa</taxon>
        <taxon>Asterozoa</taxon>
        <taxon>Asteroidea</taxon>
        <taxon>Valvatacea</taxon>
        <taxon>Valvatida</taxon>
        <taxon>Asterinidae</taxon>
        <taxon>Patiria</taxon>
    </lineage>
</organism>
<dbReference type="OMA" id="VIMIRTR"/>
<proteinExistence type="predicted"/>
<keyword evidence="1" id="KW-0472">Membrane</keyword>
<keyword evidence="4" id="KW-1185">Reference proteome</keyword>
<evidence type="ECO:0000259" key="2">
    <source>
        <dbReference type="Pfam" id="PF00085"/>
    </source>
</evidence>
<dbReference type="RefSeq" id="XP_038053835.1">
    <property type="nucleotide sequence ID" value="XM_038197907.1"/>
</dbReference>
<dbReference type="Proteomes" id="UP000887568">
    <property type="component" value="Unplaced"/>
</dbReference>
<feature type="transmembrane region" description="Helical" evidence="1">
    <location>
        <begin position="12"/>
        <end position="31"/>
    </location>
</feature>
<dbReference type="InterPro" id="IPR013766">
    <property type="entry name" value="Thioredoxin_domain"/>
</dbReference>
<feature type="transmembrane region" description="Helical" evidence="1">
    <location>
        <begin position="76"/>
        <end position="94"/>
    </location>
</feature>
<accession>A0A913ZRQ1</accession>
<dbReference type="PANTHER" id="PTHR15853:SF0">
    <property type="entry name" value="THIOREDOXIN-RELATED TRANSMEMBRANE PROTEIN 2"/>
    <property type="match status" value="1"/>
</dbReference>
<feature type="transmembrane region" description="Helical" evidence="1">
    <location>
        <begin position="100"/>
        <end position="119"/>
    </location>
</feature>
<keyword evidence="1" id="KW-1133">Transmembrane helix</keyword>
<evidence type="ECO:0000256" key="1">
    <source>
        <dbReference type="SAM" id="Phobius"/>
    </source>
</evidence>
<feature type="domain" description="Thioredoxin" evidence="2">
    <location>
        <begin position="128"/>
        <end position="230"/>
    </location>
</feature>
<dbReference type="Gene3D" id="3.40.30.10">
    <property type="entry name" value="Glutaredoxin"/>
    <property type="match status" value="1"/>
</dbReference>
<dbReference type="GeneID" id="119726273"/>
<sequence>MMFFGDLSYYFSTYHILNGLLSVSFLILKLFSPFCDTLFANAAKPCGLDWNETNIMFFLGCILVVKNRKLPAFREYLGKIFMFSKVANAVLFFYGDFRYAILYVVLVLVVLIVFPEPIYCGRQDVTYFNSNTLEEELTSNPRVTWLIEFYTPWSTSCQTFARVFADLSLSYSHNHLRFGKIDVGRYVDVAKKYKIDVSSLSQQLPTLVLFEGGKETIRKPGRNSKGAIVRHHFTKENITSEYNLKTLYQTTKSKAQKKAEKADVASDKKTN</sequence>
<reference evidence="3" key="1">
    <citation type="submission" date="2022-11" db="UniProtKB">
        <authorList>
            <consortium name="EnsemblMetazoa"/>
        </authorList>
    </citation>
    <scope>IDENTIFICATION</scope>
</reference>
<dbReference type="InterPro" id="IPR039101">
    <property type="entry name" value="TMX2"/>
</dbReference>
<dbReference type="OrthoDB" id="20229at2759"/>
<evidence type="ECO:0000313" key="4">
    <source>
        <dbReference type="Proteomes" id="UP000887568"/>
    </source>
</evidence>
<dbReference type="PANTHER" id="PTHR15853">
    <property type="entry name" value="THIOREDOXIN-RELATED"/>
    <property type="match status" value="1"/>
</dbReference>
<name>A0A913ZRQ1_PATMI</name>
<dbReference type="EnsemblMetazoa" id="XM_038197907.1">
    <property type="protein sequence ID" value="XP_038053835.1"/>
    <property type="gene ID" value="LOC119726273"/>
</dbReference>
<dbReference type="AlphaFoldDB" id="A0A913ZRQ1"/>
<dbReference type="CTD" id="51075"/>
<dbReference type="InterPro" id="IPR036249">
    <property type="entry name" value="Thioredoxin-like_sf"/>
</dbReference>
<dbReference type="GO" id="GO:0015036">
    <property type="term" value="F:disulfide oxidoreductase activity"/>
    <property type="evidence" value="ECO:0007669"/>
    <property type="project" value="TreeGrafter"/>
</dbReference>
<dbReference type="Pfam" id="PF00085">
    <property type="entry name" value="Thioredoxin"/>
    <property type="match status" value="1"/>
</dbReference>